<sequence>MWCVPRQLHHTGGLRHDQARPVSTTLVINTPRAGSMTTPLADSACDSLRRDAVTDQEALRRAYELPGAAAIRKQMTELTEQTRRLIGCSSLVLVAGADAEGNCDVSPRSGPAGFVSVLDARTVAIPDATGNKRLDTLQNVIATGRAGLLFFVPGRTTTLRVNGRSCVSTRPELLAQLTAVGKPPASSLVIGIEEVYPHCPKSLLRSGAWKPEQWLPADAQPTSAEITLAQLRMPELTIADIEQREAESLKYRY</sequence>
<accession>D6AI70</accession>
<name>D6AI70_STRFL</name>
<proteinExistence type="predicted"/>
<feature type="domain" description="Pyridoxamine 5'-phosphate oxidase N-terminal" evidence="1">
    <location>
        <begin position="78"/>
        <end position="199"/>
    </location>
</feature>
<dbReference type="InterPro" id="IPR011576">
    <property type="entry name" value="Pyridox_Oxase_N"/>
</dbReference>
<protein>
    <submittedName>
        <fullName evidence="2">NTP pyrophosphohydrolase</fullName>
    </submittedName>
</protein>
<dbReference type="InterPro" id="IPR012349">
    <property type="entry name" value="Split_barrel_FMN-bd"/>
</dbReference>
<organism evidence="2 3">
    <name type="scientific">Streptomyces filamentosus NRRL 15998</name>
    <dbReference type="NCBI Taxonomy" id="457431"/>
    <lineage>
        <taxon>Bacteria</taxon>
        <taxon>Bacillati</taxon>
        <taxon>Actinomycetota</taxon>
        <taxon>Actinomycetes</taxon>
        <taxon>Kitasatosporales</taxon>
        <taxon>Streptomycetaceae</taxon>
        <taxon>Streptomyces</taxon>
    </lineage>
</organism>
<evidence type="ECO:0000259" key="1">
    <source>
        <dbReference type="Pfam" id="PF01243"/>
    </source>
</evidence>
<reference evidence="3" key="1">
    <citation type="submission" date="2008-10" db="EMBL/GenBank/DDBJ databases">
        <authorList>
            <person name="Molnar K."/>
        </authorList>
    </citation>
    <scope>NUCLEOTIDE SEQUENCE [LARGE SCALE GENOMIC DNA]</scope>
    <source>
        <strain evidence="3">NRRL 15998</strain>
    </source>
</reference>
<dbReference type="Proteomes" id="UP000003986">
    <property type="component" value="Unassembled WGS sequence"/>
</dbReference>
<dbReference type="PANTHER" id="PTHR42815">
    <property type="entry name" value="FAD-BINDING, PUTATIVE (AFU_ORTHOLOGUE AFUA_6G07600)-RELATED"/>
    <property type="match status" value="1"/>
</dbReference>
<dbReference type="SUPFAM" id="SSF50475">
    <property type="entry name" value="FMN-binding split barrel"/>
    <property type="match status" value="1"/>
</dbReference>
<dbReference type="Gene3D" id="2.30.110.10">
    <property type="entry name" value="Electron Transport, Fmn-binding Protein, Chain A"/>
    <property type="match status" value="1"/>
</dbReference>
<dbReference type="AlphaFoldDB" id="D6AI70"/>
<dbReference type="PANTHER" id="PTHR42815:SF2">
    <property type="entry name" value="FAD-BINDING, PUTATIVE (AFU_ORTHOLOGUE AFUA_6G07600)-RELATED"/>
    <property type="match status" value="1"/>
</dbReference>
<evidence type="ECO:0000313" key="3">
    <source>
        <dbReference type="Proteomes" id="UP000003986"/>
    </source>
</evidence>
<keyword evidence="2" id="KW-0378">Hydrolase</keyword>
<dbReference type="EMBL" id="DS999644">
    <property type="protein sequence ID" value="EFE79126.2"/>
    <property type="molecule type" value="Genomic_DNA"/>
</dbReference>
<dbReference type="Pfam" id="PF01243">
    <property type="entry name" value="PNPOx_N"/>
    <property type="match status" value="1"/>
</dbReference>
<dbReference type="NCBIfam" id="TIGR04025">
    <property type="entry name" value="PPOX_FMN_DR2398"/>
    <property type="match status" value="1"/>
</dbReference>
<reference evidence="3" key="2">
    <citation type="submission" date="2008-12" db="EMBL/GenBank/DDBJ databases">
        <title>Annotation of Streptomyces roseosporus strain NRRL 15998.</title>
        <authorList>
            <consortium name="The Broad Institute Genome Sequencing Platform"/>
            <consortium name="Broad Institute Microbial Sequencing Center"/>
            <person name="Fischbach M."/>
            <person name="Ward D."/>
            <person name="Young S."/>
            <person name="Kodira C.D."/>
            <person name="Zeng Q."/>
            <person name="Koehrsen M."/>
            <person name="Godfrey P."/>
            <person name="Alvarado L."/>
            <person name="Berlin A.M."/>
            <person name="Borenstein D."/>
            <person name="Chen Z."/>
            <person name="Engels R."/>
            <person name="Freedman E."/>
            <person name="Gellesch M."/>
            <person name="Goldberg J."/>
            <person name="Griggs A."/>
            <person name="Gujja S."/>
            <person name="Heiman D.I."/>
            <person name="Hepburn T.A."/>
            <person name="Howarth C."/>
            <person name="Jen D."/>
            <person name="Larson L."/>
            <person name="Lewis B."/>
            <person name="Mehta T."/>
            <person name="Park D."/>
            <person name="Pearson M."/>
            <person name="Roberts A."/>
            <person name="Saif S."/>
            <person name="Shea T.D."/>
            <person name="Shenoy N."/>
            <person name="Sisk P."/>
            <person name="Stolte C."/>
            <person name="Sykes S.N."/>
            <person name="Walk T."/>
            <person name="White J."/>
            <person name="Yandava C."/>
            <person name="Straight P."/>
            <person name="Clardy J."/>
            <person name="Hung D."/>
            <person name="Kolter R."/>
            <person name="Mekalanos J."/>
            <person name="Walker S."/>
            <person name="Walsh C.T."/>
            <person name="Wieland B.L.C."/>
            <person name="Ilzarbe M."/>
            <person name="Galagan J."/>
            <person name="Nusbaum C."/>
            <person name="Birren B."/>
        </authorList>
    </citation>
    <scope>NUCLEOTIDE SEQUENCE [LARGE SCALE GENOMIC DNA]</scope>
    <source>
        <strain evidence="3">NRRL 15998</strain>
    </source>
</reference>
<dbReference type="GO" id="GO:0016787">
    <property type="term" value="F:hydrolase activity"/>
    <property type="evidence" value="ECO:0007669"/>
    <property type="project" value="UniProtKB-KW"/>
</dbReference>
<gene>
    <name evidence="2" type="ORF">SSGG_06492</name>
</gene>
<dbReference type="InterPro" id="IPR024029">
    <property type="entry name" value="Pyridox_Oxase_FMN-dep"/>
</dbReference>
<evidence type="ECO:0000313" key="2">
    <source>
        <dbReference type="EMBL" id="EFE79126.2"/>
    </source>
</evidence>